<reference evidence="5" key="1">
    <citation type="submission" date="2016-10" db="EMBL/GenBank/DDBJ databases">
        <authorList>
            <person name="Varghese N."/>
            <person name="Submissions S."/>
        </authorList>
    </citation>
    <scope>NUCLEOTIDE SEQUENCE [LARGE SCALE GENOMIC DNA]</scope>
    <source>
        <strain evidence="5">CGMCC 4.3516</strain>
    </source>
</reference>
<dbReference type="GO" id="GO:0008168">
    <property type="term" value="F:methyltransferase activity"/>
    <property type="evidence" value="ECO:0007669"/>
    <property type="project" value="UniProtKB-KW"/>
</dbReference>
<proteinExistence type="predicted"/>
<organism evidence="4 5">
    <name type="scientific">Glycomyces harbinensis</name>
    <dbReference type="NCBI Taxonomy" id="58114"/>
    <lineage>
        <taxon>Bacteria</taxon>
        <taxon>Bacillati</taxon>
        <taxon>Actinomycetota</taxon>
        <taxon>Actinomycetes</taxon>
        <taxon>Glycomycetales</taxon>
        <taxon>Glycomycetaceae</taxon>
        <taxon>Glycomyces</taxon>
    </lineage>
</organism>
<dbReference type="AlphaFoldDB" id="A0A1G7BYT4"/>
<dbReference type="CDD" id="cd02440">
    <property type="entry name" value="AdoMet_MTases"/>
    <property type="match status" value="1"/>
</dbReference>
<evidence type="ECO:0000256" key="2">
    <source>
        <dbReference type="ARBA" id="ARBA00022679"/>
    </source>
</evidence>
<dbReference type="GO" id="GO:0032259">
    <property type="term" value="P:methylation"/>
    <property type="evidence" value="ECO:0007669"/>
    <property type="project" value="UniProtKB-KW"/>
</dbReference>
<keyword evidence="2 4" id="KW-0808">Transferase</keyword>
<dbReference type="RefSeq" id="WP_091039895.1">
    <property type="nucleotide sequence ID" value="NZ_FNAD01000018.1"/>
</dbReference>
<evidence type="ECO:0000256" key="1">
    <source>
        <dbReference type="ARBA" id="ARBA00022603"/>
    </source>
</evidence>
<dbReference type="Proteomes" id="UP000198949">
    <property type="component" value="Unassembled WGS sequence"/>
</dbReference>
<dbReference type="OrthoDB" id="9805171at2"/>
<evidence type="ECO:0000259" key="3">
    <source>
        <dbReference type="Pfam" id="PF13649"/>
    </source>
</evidence>
<evidence type="ECO:0000313" key="4">
    <source>
        <dbReference type="EMBL" id="SDE32199.1"/>
    </source>
</evidence>
<dbReference type="Pfam" id="PF13649">
    <property type="entry name" value="Methyltransf_25"/>
    <property type="match status" value="1"/>
</dbReference>
<sequence length="219" mass="24078">MGELEHMRRTRDGYDSAAAQYLQLFGNSLREYPLDDAMIGAFADLVRGGSRPVLDVGCGPGYVTDRLRALGVRARGLDLSSEMVALARETFPDIEFEQGRMAEVALPDGSLDGLLSRSSIIHTPPGDLPAVFAEFHRLLAPGGHLLLTFQAHVDDAELAWPFDHKVAPAYRWSVGRVAALLREAGLQETARMVVAPELDPIRGFHYGHLLFRKPVTESM</sequence>
<accession>A0A1G7BYT4</accession>
<dbReference type="PANTHER" id="PTHR43861">
    <property type="entry name" value="TRANS-ACONITATE 2-METHYLTRANSFERASE-RELATED"/>
    <property type="match status" value="1"/>
</dbReference>
<feature type="domain" description="Methyltransferase" evidence="3">
    <location>
        <begin position="53"/>
        <end position="143"/>
    </location>
</feature>
<dbReference type="PANTHER" id="PTHR43861:SF1">
    <property type="entry name" value="TRANS-ACONITATE 2-METHYLTRANSFERASE"/>
    <property type="match status" value="1"/>
</dbReference>
<protein>
    <submittedName>
        <fullName evidence="4">Methyltransferase domain-containing protein</fullName>
    </submittedName>
</protein>
<name>A0A1G7BYT4_9ACTN</name>
<evidence type="ECO:0000313" key="5">
    <source>
        <dbReference type="Proteomes" id="UP000198949"/>
    </source>
</evidence>
<dbReference type="Gene3D" id="3.40.50.150">
    <property type="entry name" value="Vaccinia Virus protein VP39"/>
    <property type="match status" value="1"/>
</dbReference>
<dbReference type="InterPro" id="IPR029063">
    <property type="entry name" value="SAM-dependent_MTases_sf"/>
</dbReference>
<dbReference type="EMBL" id="FNAD01000018">
    <property type="protein sequence ID" value="SDE32199.1"/>
    <property type="molecule type" value="Genomic_DNA"/>
</dbReference>
<keyword evidence="1 4" id="KW-0489">Methyltransferase</keyword>
<gene>
    <name evidence="4" type="ORF">SAMN05216270_11852</name>
</gene>
<keyword evidence="5" id="KW-1185">Reference proteome</keyword>
<dbReference type="InterPro" id="IPR041698">
    <property type="entry name" value="Methyltransf_25"/>
</dbReference>
<dbReference type="SUPFAM" id="SSF53335">
    <property type="entry name" value="S-adenosyl-L-methionine-dependent methyltransferases"/>
    <property type="match status" value="1"/>
</dbReference>
<dbReference type="STRING" id="58114.SAMN05216270_11852"/>